<accession>A0A809SCU4</accession>
<dbReference type="KEGG" id="npy:NPRO_01290"/>
<feature type="compositionally biased region" description="Gly residues" evidence="1">
    <location>
        <begin position="189"/>
        <end position="200"/>
    </location>
</feature>
<dbReference type="AlphaFoldDB" id="A0A809SCU4"/>
<evidence type="ECO:0000313" key="3">
    <source>
        <dbReference type="EMBL" id="BBO22534.1"/>
    </source>
</evidence>
<evidence type="ECO:0000313" key="4">
    <source>
        <dbReference type="Proteomes" id="UP000662873"/>
    </source>
</evidence>
<evidence type="ECO:0000256" key="2">
    <source>
        <dbReference type="SAM" id="SignalP"/>
    </source>
</evidence>
<keyword evidence="2" id="KW-0732">Signal</keyword>
<feature type="chain" id="PRO_5035205273" evidence="2">
    <location>
        <begin position="25"/>
        <end position="200"/>
    </location>
</feature>
<gene>
    <name evidence="3" type="ORF">NPRO_01290</name>
</gene>
<feature type="region of interest" description="Disordered" evidence="1">
    <location>
        <begin position="173"/>
        <end position="200"/>
    </location>
</feature>
<dbReference type="Proteomes" id="UP000662873">
    <property type="component" value="Chromosome"/>
</dbReference>
<proteinExistence type="predicted"/>
<dbReference type="EMBL" id="AP021858">
    <property type="protein sequence ID" value="BBO22534.1"/>
    <property type="molecule type" value="Genomic_DNA"/>
</dbReference>
<name>A0A809SCU4_9BACT</name>
<feature type="signal peptide" evidence="2">
    <location>
        <begin position="1"/>
        <end position="24"/>
    </location>
</feature>
<evidence type="ECO:0000256" key="1">
    <source>
        <dbReference type="SAM" id="MobiDB-lite"/>
    </source>
</evidence>
<sequence length="200" mass="21797">MRLLKATGIGVLALSLGGAFWAVAQRVPTDAPEETPSKPIDMNDPDFGNLHMSSRLGSFKMRTFRGRFEISFSGTALLSHYEGAPLVVEGNLQKEYDANNKVAYFGRGKIVGLGTLRALQWFGRDLEASWRGTGVAQLYGEFDEKLETGKYWFDDPTDQRHWGTFGMTVTVPRDDVYGSGTPVPRSRAGSGGGGTSNAPQ</sequence>
<organism evidence="3 4">
    <name type="scientific">Candidatus Nitrosymbiomonas proteolyticus</name>
    <dbReference type="NCBI Taxonomy" id="2608984"/>
    <lineage>
        <taxon>Bacteria</taxon>
        <taxon>Bacillati</taxon>
        <taxon>Armatimonadota</taxon>
        <taxon>Armatimonadota incertae sedis</taxon>
        <taxon>Candidatus Nitrosymbiomonas</taxon>
    </lineage>
</organism>
<protein>
    <submittedName>
        <fullName evidence="3">Uncharacterized protein</fullName>
    </submittedName>
</protein>
<reference evidence="3" key="1">
    <citation type="journal article" name="DNA Res.">
        <title>The physiological potential of anammox bacteria as revealed by their core genome structure.</title>
        <authorList>
            <person name="Okubo T."/>
            <person name="Toyoda A."/>
            <person name="Fukuhara K."/>
            <person name="Uchiyama I."/>
            <person name="Harigaya Y."/>
            <person name="Kuroiwa M."/>
            <person name="Suzuki T."/>
            <person name="Murakami Y."/>
            <person name="Suwa Y."/>
            <person name="Takami H."/>
        </authorList>
    </citation>
    <scope>NUCLEOTIDE SEQUENCE</scope>
    <source>
        <strain evidence="3">317325-2</strain>
    </source>
</reference>